<accession>A0ABR1U5Y8</accession>
<organism evidence="1 2">
    <name type="scientific">Apiospora saccharicola</name>
    <dbReference type="NCBI Taxonomy" id="335842"/>
    <lineage>
        <taxon>Eukaryota</taxon>
        <taxon>Fungi</taxon>
        <taxon>Dikarya</taxon>
        <taxon>Ascomycota</taxon>
        <taxon>Pezizomycotina</taxon>
        <taxon>Sordariomycetes</taxon>
        <taxon>Xylariomycetidae</taxon>
        <taxon>Amphisphaeriales</taxon>
        <taxon>Apiosporaceae</taxon>
        <taxon>Apiospora</taxon>
    </lineage>
</organism>
<dbReference type="EMBL" id="JAQQWM010000008">
    <property type="protein sequence ID" value="KAK8053343.1"/>
    <property type="molecule type" value="Genomic_DNA"/>
</dbReference>
<dbReference type="Proteomes" id="UP001446871">
    <property type="component" value="Unassembled WGS sequence"/>
</dbReference>
<proteinExistence type="predicted"/>
<protein>
    <submittedName>
        <fullName evidence="1">Uncharacterized protein</fullName>
    </submittedName>
</protein>
<keyword evidence="2" id="KW-1185">Reference proteome</keyword>
<sequence length="122" mass="12664">MAATRTVLGPLTTEFTPNPTCTTAIANPCDEATCIAWMGQTCGLTSNAYRVWDQSSCWPPTTTGARTVNVLSAGGLEGWGLYSPGLSCPVGHYGACTKTASDGEGEGFAFQFPPTSGVGYRS</sequence>
<evidence type="ECO:0000313" key="1">
    <source>
        <dbReference type="EMBL" id="KAK8053343.1"/>
    </source>
</evidence>
<gene>
    <name evidence="1" type="ORF">PG996_012644</name>
</gene>
<comment type="caution">
    <text evidence="1">The sequence shown here is derived from an EMBL/GenBank/DDBJ whole genome shotgun (WGS) entry which is preliminary data.</text>
</comment>
<reference evidence="1 2" key="1">
    <citation type="submission" date="2023-01" db="EMBL/GenBank/DDBJ databases">
        <title>Analysis of 21 Apiospora genomes using comparative genomics revels a genus with tremendous synthesis potential of carbohydrate active enzymes and secondary metabolites.</title>
        <authorList>
            <person name="Sorensen T."/>
        </authorList>
    </citation>
    <scope>NUCLEOTIDE SEQUENCE [LARGE SCALE GENOMIC DNA]</scope>
    <source>
        <strain evidence="1 2">CBS 83171</strain>
    </source>
</reference>
<evidence type="ECO:0000313" key="2">
    <source>
        <dbReference type="Proteomes" id="UP001446871"/>
    </source>
</evidence>
<name>A0ABR1U5Y8_9PEZI</name>